<comment type="similarity">
    <text evidence="4">Belongs to the RBT5 family.</text>
</comment>
<comment type="similarity">
    <text evidence="13">Belongs to the SAT4 family.</text>
</comment>
<protein>
    <recommendedName>
        <fullName evidence="17">CFEM domain-containing protein</fullName>
    </recommendedName>
</protein>
<feature type="domain" description="CFEM" evidence="17">
    <location>
        <begin position="1"/>
        <end position="101"/>
    </location>
</feature>
<evidence type="ECO:0000259" key="17">
    <source>
        <dbReference type="PROSITE" id="PS52012"/>
    </source>
</evidence>
<dbReference type="GO" id="GO:0098552">
    <property type="term" value="C:side of membrane"/>
    <property type="evidence" value="ECO:0007669"/>
    <property type="project" value="UniProtKB-KW"/>
</dbReference>
<evidence type="ECO:0000256" key="8">
    <source>
        <dbReference type="ARBA" id="ARBA00022729"/>
    </source>
</evidence>
<feature type="transmembrane region" description="Helical" evidence="16">
    <location>
        <begin position="196"/>
        <end position="217"/>
    </location>
</feature>
<keyword evidence="19" id="KW-1185">Reference proteome</keyword>
<keyword evidence="6" id="KW-0336">GPI-anchor</keyword>
<dbReference type="Proteomes" id="UP000077002">
    <property type="component" value="Unassembled WGS sequence"/>
</dbReference>
<keyword evidence="8" id="KW-0732">Signal</keyword>
<keyword evidence="14" id="KW-0479">Metal-binding</keyword>
<evidence type="ECO:0000256" key="3">
    <source>
        <dbReference type="ARBA" id="ARBA00004613"/>
    </source>
</evidence>
<dbReference type="PANTHER" id="PTHR33048">
    <property type="entry name" value="PTH11-LIKE INTEGRAL MEMBRANE PROTEIN (AFU_ORTHOLOGUE AFUA_5G11245)"/>
    <property type="match status" value="1"/>
</dbReference>
<dbReference type="Pfam" id="PF05730">
    <property type="entry name" value="CFEM"/>
    <property type="match status" value="1"/>
</dbReference>
<evidence type="ECO:0000256" key="4">
    <source>
        <dbReference type="ARBA" id="ARBA00010031"/>
    </source>
</evidence>
<name>A0A177FEP4_9EURO</name>
<comment type="subcellular location">
    <subcellularLocation>
        <location evidence="2">Membrane</location>
        <topology evidence="2">Lipid-anchor</topology>
        <topology evidence="2">GPI-anchor</topology>
    </subcellularLocation>
    <subcellularLocation>
        <location evidence="1">Membrane</location>
        <topology evidence="1">Multi-pass membrane protein</topology>
    </subcellularLocation>
    <subcellularLocation>
        <location evidence="3">Secreted</location>
    </subcellularLocation>
</comment>
<dbReference type="OrthoDB" id="4117068at2759"/>
<comment type="caution">
    <text evidence="18">The sequence shown here is derived from an EMBL/GenBank/DDBJ whole genome shotgun (WGS) entry which is preliminary data.</text>
</comment>
<keyword evidence="14" id="KW-0349">Heme</keyword>
<evidence type="ECO:0000256" key="16">
    <source>
        <dbReference type="SAM" id="Phobius"/>
    </source>
</evidence>
<reference evidence="18 19" key="1">
    <citation type="submission" date="2016-03" db="EMBL/GenBank/DDBJ databases">
        <title>Draft genome sequence of the Fonsecaea monophora CBS 269.37.</title>
        <authorList>
            <person name="Bombassaro A."/>
            <person name="Vinicius W.A."/>
            <person name="De Hoog S."/>
            <person name="Sun J."/>
            <person name="Souza E.M."/>
            <person name="Raittz R.T."/>
            <person name="Costa F."/>
            <person name="Leao A.C."/>
            <person name="Tadra-Sfeir M.Z."/>
            <person name="Baura V."/>
            <person name="Balsanelli E."/>
            <person name="Pedrosa F.O."/>
            <person name="Moreno L.F."/>
            <person name="Steffens M.B."/>
            <person name="Xi L."/>
            <person name="Bocca A.L."/>
            <person name="Felipe M.S."/>
            <person name="Teixeira M."/>
            <person name="Telles Filho F.Q."/>
            <person name="Azevedo C.M."/>
            <person name="Gomes R."/>
            <person name="Vicente V.A."/>
        </authorList>
    </citation>
    <scope>NUCLEOTIDE SEQUENCE [LARGE SCALE GENOMIC DNA]</scope>
    <source>
        <strain evidence="18 19">CBS 269.37</strain>
    </source>
</reference>
<evidence type="ECO:0000256" key="6">
    <source>
        <dbReference type="ARBA" id="ARBA00022622"/>
    </source>
</evidence>
<feature type="compositionally biased region" description="Basic residues" evidence="15">
    <location>
        <begin position="368"/>
        <end position="377"/>
    </location>
</feature>
<keyword evidence="5" id="KW-0964">Secreted</keyword>
<feature type="transmembrane region" description="Helical" evidence="16">
    <location>
        <begin position="161"/>
        <end position="184"/>
    </location>
</feature>
<dbReference type="InterPro" id="IPR049326">
    <property type="entry name" value="Rhodopsin_dom_fungi"/>
</dbReference>
<feature type="region of interest" description="Disordered" evidence="15">
    <location>
        <begin position="355"/>
        <end position="378"/>
    </location>
</feature>
<evidence type="ECO:0000256" key="7">
    <source>
        <dbReference type="ARBA" id="ARBA00022692"/>
    </source>
</evidence>
<evidence type="ECO:0000256" key="13">
    <source>
        <dbReference type="ARBA" id="ARBA00038359"/>
    </source>
</evidence>
<evidence type="ECO:0000256" key="15">
    <source>
        <dbReference type="SAM" id="MobiDB-lite"/>
    </source>
</evidence>
<feature type="transmembrane region" description="Helical" evidence="16">
    <location>
        <begin position="248"/>
        <end position="268"/>
    </location>
</feature>
<feature type="transmembrane region" description="Helical" evidence="16">
    <location>
        <begin position="118"/>
        <end position="141"/>
    </location>
</feature>
<dbReference type="AlphaFoldDB" id="A0A177FEP4"/>
<feature type="disulfide bond" evidence="14">
    <location>
        <begin position="22"/>
        <end position="53"/>
    </location>
</feature>
<feature type="disulfide bond" evidence="14">
    <location>
        <begin position="32"/>
        <end position="39"/>
    </location>
</feature>
<evidence type="ECO:0000256" key="14">
    <source>
        <dbReference type="PROSITE-ProRule" id="PRU01356"/>
    </source>
</evidence>
<dbReference type="EMBL" id="LVKK01000017">
    <property type="protein sequence ID" value="OAG42241.1"/>
    <property type="molecule type" value="Genomic_DNA"/>
</dbReference>
<feature type="transmembrane region" description="Helical" evidence="16">
    <location>
        <begin position="85"/>
        <end position="106"/>
    </location>
</feature>
<dbReference type="RefSeq" id="XP_022514193.1">
    <property type="nucleotide sequence ID" value="XM_022653383.1"/>
</dbReference>
<keyword evidence="7 16" id="KW-0812">Transmembrane</keyword>
<evidence type="ECO:0000256" key="2">
    <source>
        <dbReference type="ARBA" id="ARBA00004589"/>
    </source>
</evidence>
<keyword evidence="10 16" id="KW-0472">Membrane</keyword>
<evidence type="ECO:0000256" key="12">
    <source>
        <dbReference type="ARBA" id="ARBA00023288"/>
    </source>
</evidence>
<accession>A0A177FEP4</accession>
<evidence type="ECO:0000256" key="10">
    <source>
        <dbReference type="ARBA" id="ARBA00023136"/>
    </source>
</evidence>
<dbReference type="GO" id="GO:0005576">
    <property type="term" value="C:extracellular region"/>
    <property type="evidence" value="ECO:0007669"/>
    <property type="project" value="UniProtKB-SubCell"/>
</dbReference>
<keyword evidence="9 16" id="KW-1133">Transmembrane helix</keyword>
<dbReference type="InterPro" id="IPR008427">
    <property type="entry name" value="Extracellular_membr_CFEM_dom"/>
</dbReference>
<keyword evidence="6" id="KW-0325">Glycoprotein</keyword>
<evidence type="ECO:0000313" key="18">
    <source>
        <dbReference type="EMBL" id="OAG42241.1"/>
    </source>
</evidence>
<gene>
    <name evidence="18" type="ORF">AYO21_03409</name>
</gene>
<dbReference type="InterPro" id="IPR052337">
    <property type="entry name" value="SAT4-like"/>
</dbReference>
<feature type="disulfide bond" evidence="14">
    <location>
        <begin position="41"/>
        <end position="74"/>
    </location>
</feature>
<evidence type="ECO:0000313" key="19">
    <source>
        <dbReference type="Proteomes" id="UP000077002"/>
    </source>
</evidence>
<dbReference type="GO" id="GO:0046872">
    <property type="term" value="F:metal ion binding"/>
    <property type="evidence" value="ECO:0007669"/>
    <property type="project" value="UniProtKB-UniRule"/>
</dbReference>
<dbReference type="GeneID" id="34598580"/>
<keyword evidence="11 14" id="KW-1015">Disulfide bond</keyword>
<keyword evidence="12" id="KW-0449">Lipoprotein</keyword>
<evidence type="ECO:0000256" key="5">
    <source>
        <dbReference type="ARBA" id="ARBA00022525"/>
    </source>
</evidence>
<feature type="disulfide bond" evidence="14">
    <location>
        <begin position="18"/>
        <end position="58"/>
    </location>
</feature>
<dbReference type="Pfam" id="PF20684">
    <property type="entry name" value="Fung_rhodopsin"/>
    <property type="match status" value="1"/>
</dbReference>
<evidence type="ECO:0000256" key="9">
    <source>
        <dbReference type="ARBA" id="ARBA00022989"/>
    </source>
</evidence>
<feature type="transmembrane region" description="Helical" evidence="16">
    <location>
        <begin position="280"/>
        <end position="305"/>
    </location>
</feature>
<evidence type="ECO:0000256" key="11">
    <source>
        <dbReference type="ARBA" id="ARBA00023157"/>
    </source>
</evidence>
<dbReference type="PROSITE" id="PS52012">
    <property type="entry name" value="CFEM"/>
    <property type="match status" value="1"/>
</dbReference>
<organism evidence="18 19">
    <name type="scientific">Fonsecaea monophora</name>
    <dbReference type="NCBI Taxonomy" id="254056"/>
    <lineage>
        <taxon>Eukaryota</taxon>
        <taxon>Fungi</taxon>
        <taxon>Dikarya</taxon>
        <taxon>Ascomycota</taxon>
        <taxon>Pezizomycotina</taxon>
        <taxon>Eurotiomycetes</taxon>
        <taxon>Chaetothyriomycetidae</taxon>
        <taxon>Chaetothyriales</taxon>
        <taxon>Herpotrichiellaceae</taxon>
        <taxon>Fonsecaea</taxon>
    </lineage>
</organism>
<dbReference type="PANTHER" id="PTHR33048:SF160">
    <property type="entry name" value="SAT4 FAMILY MEMBRANE PROTEIN"/>
    <property type="match status" value="1"/>
</dbReference>
<evidence type="ECO:0000256" key="1">
    <source>
        <dbReference type="ARBA" id="ARBA00004141"/>
    </source>
</evidence>
<proteinExistence type="inferred from homology"/>
<keyword evidence="14" id="KW-0408">Iron</keyword>
<sequence>MTNDPTDLKSLLASLPSCAAVCVNTLIAQSTCAVNDLACVCHDSKLEKQIELCGQGNCTIEDAWNATRLIKVGCGHTRASDTTTFVAVTAVFLALAILFSLLRLYIRPPFSPLFHIDDAVMAFTILPVITFTSINLAAADYGLGQDIWLVPPAKVEMILKFFYVNQFFYTLIGATTRAAILLFYLKVFPQPRFHKVTYAVMALCFVNAASWIIIALIECKPISYLWRMVRAPGTGMCRINFQTANTAFAATNIVLDVIILALPFPMVLKLQISRIKKLQVLSMFGVGFFITIVTVLRLCFLRTLSFEENITRDYTLIGIWSSIEIDVSVVCACMPATRLFLKKTWASKFGTSDNPATGSFQQHDTSRFRSRHSRGPRRLPDAHIVKSVDIDISHARREVDEMELIEFTGWSNSSGGATSYRS</sequence>
<dbReference type="SMART" id="SM00747">
    <property type="entry name" value="CFEM"/>
    <property type="match status" value="1"/>
</dbReference>
<feature type="binding site" description="axial binding residue" evidence="14">
    <location>
        <position position="36"/>
    </location>
    <ligand>
        <name>heme</name>
        <dbReference type="ChEBI" id="CHEBI:30413"/>
    </ligand>
    <ligandPart>
        <name>Fe</name>
        <dbReference type="ChEBI" id="CHEBI:18248"/>
    </ligandPart>
</feature>